<evidence type="ECO:0000256" key="3">
    <source>
        <dbReference type="ARBA" id="ARBA00022763"/>
    </source>
</evidence>
<name>A0A2M7XAV0_9BACT</name>
<dbReference type="InterPro" id="IPR003717">
    <property type="entry name" value="RecO"/>
</dbReference>
<dbReference type="InterPro" id="IPR037278">
    <property type="entry name" value="ARFGAP/RecO"/>
</dbReference>
<dbReference type="Pfam" id="PF02565">
    <property type="entry name" value="RecO_C"/>
    <property type="match status" value="1"/>
</dbReference>
<dbReference type="GO" id="GO:0006310">
    <property type="term" value="P:DNA recombination"/>
    <property type="evidence" value="ECO:0007669"/>
    <property type="project" value="UniProtKB-UniRule"/>
</dbReference>
<keyword evidence="3 7" id="KW-0227">DNA damage</keyword>
<comment type="caution">
    <text evidence="9">The sequence shown here is derived from an EMBL/GenBank/DDBJ whole genome shotgun (WGS) entry which is preliminary data.</text>
</comment>
<dbReference type="SUPFAM" id="SSF50249">
    <property type="entry name" value="Nucleic acid-binding proteins"/>
    <property type="match status" value="1"/>
</dbReference>
<evidence type="ECO:0000313" key="10">
    <source>
        <dbReference type="Proteomes" id="UP000229385"/>
    </source>
</evidence>
<protein>
    <recommendedName>
        <fullName evidence="2 7">DNA repair protein RecO</fullName>
    </recommendedName>
    <alternativeName>
        <fullName evidence="6 7">Recombination protein O</fullName>
    </alternativeName>
</protein>
<dbReference type="AlphaFoldDB" id="A0A2M7XAV0"/>
<dbReference type="PANTHER" id="PTHR33991">
    <property type="entry name" value="DNA REPAIR PROTEIN RECO"/>
    <property type="match status" value="1"/>
</dbReference>
<dbReference type="PANTHER" id="PTHR33991:SF1">
    <property type="entry name" value="DNA REPAIR PROTEIN RECO"/>
    <property type="match status" value="1"/>
</dbReference>
<dbReference type="InterPro" id="IPR012340">
    <property type="entry name" value="NA-bd_OB-fold"/>
</dbReference>
<dbReference type="SUPFAM" id="SSF57863">
    <property type="entry name" value="ArfGap/RecO-like zinc finger"/>
    <property type="match status" value="1"/>
</dbReference>
<evidence type="ECO:0000256" key="6">
    <source>
        <dbReference type="ARBA" id="ARBA00033409"/>
    </source>
</evidence>
<evidence type="ECO:0000256" key="4">
    <source>
        <dbReference type="ARBA" id="ARBA00023172"/>
    </source>
</evidence>
<feature type="domain" description="DNA replication/recombination mediator RecO N-terminal" evidence="8">
    <location>
        <begin position="1"/>
        <end position="75"/>
    </location>
</feature>
<dbReference type="GO" id="GO:0043590">
    <property type="term" value="C:bacterial nucleoid"/>
    <property type="evidence" value="ECO:0007669"/>
    <property type="project" value="TreeGrafter"/>
</dbReference>
<evidence type="ECO:0000256" key="1">
    <source>
        <dbReference type="ARBA" id="ARBA00007452"/>
    </source>
</evidence>
<evidence type="ECO:0000256" key="5">
    <source>
        <dbReference type="ARBA" id="ARBA00023204"/>
    </source>
</evidence>
<proteinExistence type="inferred from homology"/>
<sequence>MSLLYQTTGIVLSRRDHKEADRWYSVFTPDKGKVEFLARGGHKPLAKLTPHLEMVAEVELLLIYGRHYQTVAGVERRRAYPGIYTDIAKLTLAHNAMHLVDIGTREHERDPIIYHMLKDWLEFLETAPELSRERSGFLLGTFALKLLSIIGYRPELSGCLSCRRPLVLNQFRWHALKGGVVCDTCVRTDEQQWFSARPINDSTLKLLRFGMGEGFDQQLRVHLTGEDIQGFHNAIESLIISHFPTIPASSIRGACMAV</sequence>
<dbReference type="Pfam" id="PF11967">
    <property type="entry name" value="RecO_N"/>
    <property type="match status" value="1"/>
</dbReference>
<gene>
    <name evidence="7 9" type="primary">recO</name>
    <name evidence="9" type="ORF">CO174_05510</name>
</gene>
<dbReference type="InterPro" id="IPR022572">
    <property type="entry name" value="DNA_rep/recomb_RecO_N"/>
</dbReference>
<keyword evidence="5 7" id="KW-0234">DNA repair</keyword>
<comment type="function">
    <text evidence="7">Involved in DNA repair and RecF pathway recombination.</text>
</comment>
<dbReference type="GO" id="GO:0006302">
    <property type="term" value="P:double-strand break repair"/>
    <property type="evidence" value="ECO:0007669"/>
    <property type="project" value="TreeGrafter"/>
</dbReference>
<organism evidence="9 10">
    <name type="scientific">Candidatus Uhrbacteria bacterium CG_4_9_14_3_um_filter_50_9</name>
    <dbReference type="NCBI Taxonomy" id="1975035"/>
    <lineage>
        <taxon>Bacteria</taxon>
        <taxon>Candidatus Uhriibacteriota</taxon>
    </lineage>
</organism>
<dbReference type="Gene3D" id="1.20.1440.120">
    <property type="entry name" value="Recombination protein O, C-terminal domain"/>
    <property type="match status" value="1"/>
</dbReference>
<evidence type="ECO:0000313" key="9">
    <source>
        <dbReference type="EMBL" id="PJA45011.1"/>
    </source>
</evidence>
<evidence type="ECO:0000256" key="7">
    <source>
        <dbReference type="HAMAP-Rule" id="MF_00201"/>
    </source>
</evidence>
<dbReference type="EMBL" id="PFWU01000055">
    <property type="protein sequence ID" value="PJA45011.1"/>
    <property type="molecule type" value="Genomic_DNA"/>
</dbReference>
<reference evidence="10" key="1">
    <citation type="submission" date="2017-09" db="EMBL/GenBank/DDBJ databases">
        <title>Depth-based differentiation of microbial function through sediment-hosted aquifers and enrichment of novel symbionts in the deep terrestrial subsurface.</title>
        <authorList>
            <person name="Probst A.J."/>
            <person name="Ladd B."/>
            <person name="Jarett J.K."/>
            <person name="Geller-Mcgrath D.E."/>
            <person name="Sieber C.M.K."/>
            <person name="Emerson J.B."/>
            <person name="Anantharaman K."/>
            <person name="Thomas B.C."/>
            <person name="Malmstrom R."/>
            <person name="Stieglmeier M."/>
            <person name="Klingl A."/>
            <person name="Woyke T."/>
            <person name="Ryan C.M."/>
            <person name="Banfield J.F."/>
        </authorList>
    </citation>
    <scope>NUCLEOTIDE SEQUENCE [LARGE SCALE GENOMIC DNA]</scope>
</reference>
<dbReference type="Proteomes" id="UP000229385">
    <property type="component" value="Unassembled WGS sequence"/>
</dbReference>
<evidence type="ECO:0000256" key="2">
    <source>
        <dbReference type="ARBA" id="ARBA00021310"/>
    </source>
</evidence>
<comment type="similarity">
    <text evidence="1 7">Belongs to the RecO family.</text>
</comment>
<dbReference type="HAMAP" id="MF_00201">
    <property type="entry name" value="RecO"/>
    <property type="match status" value="1"/>
</dbReference>
<evidence type="ECO:0000259" key="8">
    <source>
        <dbReference type="Pfam" id="PF11967"/>
    </source>
</evidence>
<keyword evidence="4 7" id="KW-0233">DNA recombination</keyword>
<dbReference type="NCBIfam" id="TIGR00613">
    <property type="entry name" value="reco"/>
    <property type="match status" value="1"/>
</dbReference>
<dbReference type="Gene3D" id="2.40.50.140">
    <property type="entry name" value="Nucleic acid-binding proteins"/>
    <property type="match status" value="1"/>
</dbReference>
<dbReference type="InterPro" id="IPR042242">
    <property type="entry name" value="RecO_C"/>
</dbReference>
<accession>A0A2M7XAV0</accession>